<name>A0A1F7YVC2_9BACT</name>
<protein>
    <submittedName>
        <fullName evidence="2">Uncharacterized protein</fullName>
    </submittedName>
</protein>
<keyword evidence="1" id="KW-0812">Transmembrane</keyword>
<reference evidence="2 3" key="1">
    <citation type="journal article" date="2016" name="Nat. Commun.">
        <title>Thousands of microbial genomes shed light on interconnected biogeochemical processes in an aquifer system.</title>
        <authorList>
            <person name="Anantharaman K."/>
            <person name="Brown C.T."/>
            <person name="Hug L.A."/>
            <person name="Sharon I."/>
            <person name="Castelle C.J."/>
            <person name="Probst A.J."/>
            <person name="Thomas B.C."/>
            <person name="Singh A."/>
            <person name="Wilkins M.J."/>
            <person name="Karaoz U."/>
            <person name="Brodie E.L."/>
            <person name="Williams K.H."/>
            <person name="Hubbard S.S."/>
            <person name="Banfield J.F."/>
        </authorList>
    </citation>
    <scope>NUCLEOTIDE SEQUENCE [LARGE SCALE GENOMIC DNA]</scope>
</reference>
<accession>A0A1F7YVC2</accession>
<proteinExistence type="predicted"/>
<keyword evidence="1" id="KW-0472">Membrane</keyword>
<gene>
    <name evidence="2" type="ORF">A2803_03780</name>
</gene>
<evidence type="ECO:0000256" key="1">
    <source>
        <dbReference type="SAM" id="Phobius"/>
    </source>
</evidence>
<organism evidence="2 3">
    <name type="scientific">Candidatus Woesebacteria bacterium RIFCSPHIGHO2_01_FULL_44_21</name>
    <dbReference type="NCBI Taxonomy" id="1802503"/>
    <lineage>
        <taxon>Bacteria</taxon>
        <taxon>Candidatus Woeseibacteriota</taxon>
    </lineage>
</organism>
<feature type="transmembrane region" description="Helical" evidence="1">
    <location>
        <begin position="7"/>
        <end position="22"/>
    </location>
</feature>
<evidence type="ECO:0000313" key="2">
    <source>
        <dbReference type="EMBL" id="OGM31286.1"/>
    </source>
</evidence>
<dbReference type="AlphaFoldDB" id="A0A1F7YVC2"/>
<sequence length="180" mass="21089">MKLTFKIIYFFLVVGLLVYVSLPSPEFPAAPLAATQSHEPADSETPLRRAYFTDLNRDQIMAHYKSQFVGYPTLRLNYPPEEAQTLIRDQTRSSYLEELVHPLRESLYVTGFIPKVRKDAVVIEGREYYQKITVRYVPSKVFVRLIYVLLFSALGYFAIVWSVKLVKGYIDWLRKKLWKK</sequence>
<comment type="caution">
    <text evidence="2">The sequence shown here is derived from an EMBL/GenBank/DDBJ whole genome shotgun (WGS) entry which is preliminary data.</text>
</comment>
<keyword evidence="1" id="KW-1133">Transmembrane helix</keyword>
<evidence type="ECO:0000313" key="3">
    <source>
        <dbReference type="Proteomes" id="UP000178870"/>
    </source>
</evidence>
<dbReference type="EMBL" id="MGGP01000028">
    <property type="protein sequence ID" value="OGM31286.1"/>
    <property type="molecule type" value="Genomic_DNA"/>
</dbReference>
<feature type="transmembrane region" description="Helical" evidence="1">
    <location>
        <begin position="145"/>
        <end position="166"/>
    </location>
</feature>
<dbReference type="Proteomes" id="UP000178870">
    <property type="component" value="Unassembled WGS sequence"/>
</dbReference>